<dbReference type="RefSeq" id="WP_114401853.1">
    <property type="nucleotide sequence ID" value="NZ_QPGB01000001.1"/>
</dbReference>
<evidence type="ECO:0000313" key="1">
    <source>
        <dbReference type="EMBL" id="RCS59706.1"/>
    </source>
</evidence>
<protein>
    <recommendedName>
        <fullName evidence="3">DUF2116 family Zn-ribbon domain-containing protein</fullName>
    </recommendedName>
</protein>
<sequence length="69" mass="7700">MPDEADLGNDQAEKALAASLKAQLGRAGLVYKGRCYYCDTPTPQGQNFCDVDCRDDFERLEWARKMGPV</sequence>
<keyword evidence="2" id="KW-1185">Reference proteome</keyword>
<organism evidence="1 2">
    <name type="scientific">Parvibium lacunae</name>
    <dbReference type="NCBI Taxonomy" id="1888893"/>
    <lineage>
        <taxon>Bacteria</taxon>
        <taxon>Pseudomonadati</taxon>
        <taxon>Pseudomonadota</taxon>
        <taxon>Betaproteobacteria</taxon>
        <taxon>Burkholderiales</taxon>
        <taxon>Alcaligenaceae</taxon>
        <taxon>Parvibium</taxon>
    </lineage>
</organism>
<evidence type="ECO:0000313" key="2">
    <source>
        <dbReference type="Proteomes" id="UP000252357"/>
    </source>
</evidence>
<dbReference type="Proteomes" id="UP000252357">
    <property type="component" value="Unassembled WGS sequence"/>
</dbReference>
<comment type="caution">
    <text evidence="1">The sequence shown here is derived from an EMBL/GenBank/DDBJ whole genome shotgun (WGS) entry which is preliminary data.</text>
</comment>
<proteinExistence type="predicted"/>
<dbReference type="OrthoDB" id="8909509at2"/>
<accession>A0A368L7V5</accession>
<dbReference type="EMBL" id="QPGB01000001">
    <property type="protein sequence ID" value="RCS59706.1"/>
    <property type="molecule type" value="Genomic_DNA"/>
</dbReference>
<evidence type="ECO:0008006" key="3">
    <source>
        <dbReference type="Google" id="ProtNLM"/>
    </source>
</evidence>
<gene>
    <name evidence="1" type="ORF">DU000_03085</name>
</gene>
<reference evidence="1 2" key="1">
    <citation type="journal article" date="2018" name="Int. J. Syst. Evol. Microbiol.">
        <title>Parvibium lacunae gen. nov., sp. nov., a new member of the family Alcaligenaceae isolated from a freshwater pond.</title>
        <authorList>
            <person name="Chen W.M."/>
            <person name="Xie P.B."/>
            <person name="Hsu M.Y."/>
            <person name="Sheu S.Y."/>
        </authorList>
    </citation>
    <scope>NUCLEOTIDE SEQUENCE [LARGE SCALE GENOMIC DNA]</scope>
    <source>
        <strain evidence="1 2">KMB9</strain>
    </source>
</reference>
<dbReference type="AlphaFoldDB" id="A0A368L7V5"/>
<name>A0A368L7V5_9BURK</name>